<dbReference type="InterPro" id="IPR036188">
    <property type="entry name" value="FAD/NAD-bd_sf"/>
</dbReference>
<evidence type="ECO:0000256" key="2">
    <source>
        <dbReference type="ARBA" id="ARBA00022630"/>
    </source>
</evidence>
<keyword evidence="2" id="KW-0285">Flavoprotein</keyword>
<evidence type="ECO:0000256" key="4">
    <source>
        <dbReference type="ARBA" id="ARBA00023002"/>
    </source>
</evidence>
<comment type="caution">
    <text evidence="7">The sequence shown here is derived from an EMBL/GenBank/DDBJ whole genome shotgun (WGS) entry which is preliminary data.</text>
</comment>
<dbReference type="InterPro" id="IPR028202">
    <property type="entry name" value="Reductase_C"/>
</dbReference>
<dbReference type="PRINTS" id="PR00411">
    <property type="entry name" value="PNDRDTASEI"/>
</dbReference>
<name>A0A4Z0NGE1_9HYPH</name>
<proteinExistence type="predicted"/>
<comment type="cofactor">
    <cofactor evidence="1">
        <name>FAD</name>
        <dbReference type="ChEBI" id="CHEBI:57692"/>
    </cofactor>
</comment>
<keyword evidence="3" id="KW-0274">FAD</keyword>
<dbReference type="OrthoDB" id="7809559at2"/>
<organism evidence="7 8">
    <name type="scientific">Methylobacterium nonmethylotrophicum</name>
    <dbReference type="NCBI Taxonomy" id="1141884"/>
    <lineage>
        <taxon>Bacteria</taxon>
        <taxon>Pseudomonadati</taxon>
        <taxon>Pseudomonadota</taxon>
        <taxon>Alphaproteobacteria</taxon>
        <taxon>Hyphomicrobiales</taxon>
        <taxon>Methylobacteriaceae</taxon>
        <taxon>Methylobacterium</taxon>
    </lineage>
</organism>
<keyword evidence="8" id="KW-1185">Reference proteome</keyword>
<evidence type="ECO:0000259" key="6">
    <source>
        <dbReference type="Pfam" id="PF14759"/>
    </source>
</evidence>
<dbReference type="PANTHER" id="PTHR43557:SF2">
    <property type="entry name" value="RIESKE DOMAIN-CONTAINING PROTEIN-RELATED"/>
    <property type="match status" value="1"/>
</dbReference>
<evidence type="ECO:0000256" key="1">
    <source>
        <dbReference type="ARBA" id="ARBA00001974"/>
    </source>
</evidence>
<evidence type="ECO:0000313" key="7">
    <source>
        <dbReference type="EMBL" id="TGD95280.1"/>
    </source>
</evidence>
<feature type="domain" description="Reductase C-terminal" evidence="6">
    <location>
        <begin position="324"/>
        <end position="407"/>
    </location>
</feature>
<dbReference type="Proteomes" id="UP000297535">
    <property type="component" value="Unassembled WGS sequence"/>
</dbReference>
<dbReference type="RefSeq" id="WP_135418836.1">
    <property type="nucleotide sequence ID" value="NZ_SRLB01000031.1"/>
</dbReference>
<dbReference type="SUPFAM" id="SSF51905">
    <property type="entry name" value="FAD/NAD(P)-binding domain"/>
    <property type="match status" value="2"/>
</dbReference>
<dbReference type="AlphaFoldDB" id="A0A4Z0NGE1"/>
<dbReference type="InterPro" id="IPR050446">
    <property type="entry name" value="FAD-oxidoreductase/Apoptosis"/>
</dbReference>
<dbReference type="Pfam" id="PF14759">
    <property type="entry name" value="Reductase_C"/>
    <property type="match status" value="1"/>
</dbReference>
<reference evidence="7 8" key="1">
    <citation type="submission" date="2019-04" db="EMBL/GenBank/DDBJ databases">
        <authorList>
            <person name="Feng G."/>
            <person name="Zhu H."/>
        </authorList>
    </citation>
    <scope>NUCLEOTIDE SEQUENCE [LARGE SCALE GENOMIC DNA]</scope>
    <source>
        <strain evidence="7 8">6HR-1</strain>
    </source>
</reference>
<evidence type="ECO:0000259" key="5">
    <source>
        <dbReference type="Pfam" id="PF07992"/>
    </source>
</evidence>
<keyword evidence="4" id="KW-0560">Oxidoreductase</keyword>
<dbReference type="InterPro" id="IPR016156">
    <property type="entry name" value="FAD/NAD-linked_Rdtase_dimer_sf"/>
</dbReference>
<dbReference type="GO" id="GO:0016651">
    <property type="term" value="F:oxidoreductase activity, acting on NAD(P)H"/>
    <property type="evidence" value="ECO:0007669"/>
    <property type="project" value="TreeGrafter"/>
</dbReference>
<dbReference type="Gene3D" id="3.30.390.30">
    <property type="match status" value="1"/>
</dbReference>
<dbReference type="GO" id="GO:0005737">
    <property type="term" value="C:cytoplasm"/>
    <property type="evidence" value="ECO:0007669"/>
    <property type="project" value="TreeGrafter"/>
</dbReference>
<gene>
    <name evidence="7" type="ORF">EU555_28905</name>
</gene>
<protein>
    <submittedName>
        <fullName evidence="7">Pyridine nucleotide-disulfide oxidoreductase</fullName>
    </submittedName>
</protein>
<evidence type="ECO:0000313" key="8">
    <source>
        <dbReference type="Proteomes" id="UP000297535"/>
    </source>
</evidence>
<dbReference type="PRINTS" id="PR00368">
    <property type="entry name" value="FADPNR"/>
</dbReference>
<dbReference type="InterPro" id="IPR023753">
    <property type="entry name" value="FAD/NAD-binding_dom"/>
</dbReference>
<sequence length="414" mass="42715">MSAGGDIVIVGAGQAGFQAAASLREGGFDGSLTIVGDESVARYQRPPLSKAYLAGQASGESLALRPARFYADHRIAIRLGIRATAVDRAARRVAVASGEPLAYDHLILATGARNRPLAVPGADLQGVLQLRTLAEADAVRRSLTGRERIVVVGAGFIGLEVAAAAAARGIAVTVVETAERVMARAVSRPISAFFRTAHEAAGIRFVLGAGVERIAGRGGRVAAVETADGRSLAADLVLVGIGVVPNVDLAAAAGLPVADGILVDHRLLTSDPSISAIGDCAAFPSPFAGNAPTRIESVQNAVDQARCVAARLTGRAAPYGALPWFWSDQGRVKLQIAGLATPHDLAVTRGDPASGAFSVFRYREERLVAVESVNRPADHMVARRLIAQRAPLPAGQAADPAFDLRALVGHAAAA</sequence>
<dbReference type="SUPFAM" id="SSF55424">
    <property type="entry name" value="FAD/NAD-linked reductases, dimerisation (C-terminal) domain"/>
    <property type="match status" value="1"/>
</dbReference>
<dbReference type="Pfam" id="PF07992">
    <property type="entry name" value="Pyr_redox_2"/>
    <property type="match status" value="1"/>
</dbReference>
<dbReference type="EMBL" id="SRLB01000031">
    <property type="protein sequence ID" value="TGD95280.1"/>
    <property type="molecule type" value="Genomic_DNA"/>
</dbReference>
<dbReference type="PANTHER" id="PTHR43557">
    <property type="entry name" value="APOPTOSIS-INDUCING FACTOR 1"/>
    <property type="match status" value="1"/>
</dbReference>
<accession>A0A4Z0NGE1</accession>
<dbReference type="Gene3D" id="3.50.50.60">
    <property type="entry name" value="FAD/NAD(P)-binding domain"/>
    <property type="match status" value="2"/>
</dbReference>
<feature type="domain" description="FAD/NAD(P)-binding" evidence="5">
    <location>
        <begin position="6"/>
        <end position="305"/>
    </location>
</feature>
<evidence type="ECO:0000256" key="3">
    <source>
        <dbReference type="ARBA" id="ARBA00022827"/>
    </source>
</evidence>